<reference evidence="1" key="1">
    <citation type="submission" date="2021-02" db="EMBL/GenBank/DDBJ databases">
        <authorList>
            <person name="Dougan E. K."/>
            <person name="Rhodes N."/>
            <person name="Thang M."/>
            <person name="Chan C."/>
        </authorList>
    </citation>
    <scope>NUCLEOTIDE SEQUENCE</scope>
</reference>
<evidence type="ECO:0000313" key="1">
    <source>
        <dbReference type="EMBL" id="CAE8648850.1"/>
    </source>
</evidence>
<sequence>MRYRSITVMLGTMLGTADLAMGDFSGLSGAGHSALSLLKLLKQKHPSSSAMLEETPGMKTFDLPLGGDLKLPHFLQGLAAGPRKGLSPVQMEDMVDKSCHDVPDLIRQDWYANQCRGNATEYSEMIKWVLSSLSAFKEGRAVSMPEELKGRVHEMSERICDQPECVGMYKKLLDHGISCQTTAMCALESKAVPVGLCRIAMRGLFKKATSSEMQTMCEVETGTSTFCQEVSTTLMVEHMDCWVQLNNPLEGCTAKCAKVWSAARSKYPHCSMVLASKTVQTQSMLFGLAKKLGVEGHGGAMNGLVRSPDEICTDLSLQDAETFHI</sequence>
<comment type="caution">
    <text evidence="1">The sequence shown here is derived from an EMBL/GenBank/DDBJ whole genome shotgun (WGS) entry which is preliminary data.</text>
</comment>
<proteinExistence type="predicted"/>
<name>A0A813IFQ9_POLGL</name>
<protein>
    <submittedName>
        <fullName evidence="1">Uncharacterized protein</fullName>
    </submittedName>
</protein>
<evidence type="ECO:0000313" key="2">
    <source>
        <dbReference type="Proteomes" id="UP000626109"/>
    </source>
</evidence>
<accession>A0A813IFQ9</accession>
<dbReference type="EMBL" id="CAJNNW010007027">
    <property type="protein sequence ID" value="CAE8648850.1"/>
    <property type="molecule type" value="Genomic_DNA"/>
</dbReference>
<gene>
    <name evidence="1" type="ORF">PGLA2088_LOCUS6928</name>
</gene>
<dbReference type="AlphaFoldDB" id="A0A813IFQ9"/>
<dbReference type="Proteomes" id="UP000626109">
    <property type="component" value="Unassembled WGS sequence"/>
</dbReference>
<organism evidence="1 2">
    <name type="scientific">Polarella glacialis</name>
    <name type="common">Dinoflagellate</name>
    <dbReference type="NCBI Taxonomy" id="89957"/>
    <lineage>
        <taxon>Eukaryota</taxon>
        <taxon>Sar</taxon>
        <taxon>Alveolata</taxon>
        <taxon>Dinophyceae</taxon>
        <taxon>Suessiales</taxon>
        <taxon>Suessiaceae</taxon>
        <taxon>Polarella</taxon>
    </lineage>
</organism>